<accession>A0A0E9X6V8</accession>
<organism evidence="2">
    <name type="scientific">Anguilla anguilla</name>
    <name type="common">European freshwater eel</name>
    <name type="synonym">Muraena anguilla</name>
    <dbReference type="NCBI Taxonomy" id="7936"/>
    <lineage>
        <taxon>Eukaryota</taxon>
        <taxon>Metazoa</taxon>
        <taxon>Chordata</taxon>
        <taxon>Craniata</taxon>
        <taxon>Vertebrata</taxon>
        <taxon>Euteleostomi</taxon>
        <taxon>Actinopterygii</taxon>
        <taxon>Neopterygii</taxon>
        <taxon>Teleostei</taxon>
        <taxon>Anguilliformes</taxon>
        <taxon>Anguillidae</taxon>
        <taxon>Anguilla</taxon>
    </lineage>
</organism>
<feature type="transmembrane region" description="Helical" evidence="1">
    <location>
        <begin position="21"/>
        <end position="41"/>
    </location>
</feature>
<keyword evidence="1" id="KW-0812">Transmembrane</keyword>
<protein>
    <submittedName>
        <fullName evidence="2">Uncharacterized protein</fullName>
    </submittedName>
</protein>
<feature type="transmembrane region" description="Helical" evidence="1">
    <location>
        <begin position="47"/>
        <end position="64"/>
    </location>
</feature>
<name>A0A0E9X6V8_ANGAN</name>
<reference evidence="2" key="2">
    <citation type="journal article" date="2015" name="Fish Shellfish Immunol.">
        <title>Early steps in the European eel (Anguilla anguilla)-Vibrio vulnificus interaction in the gills: Role of the RtxA13 toxin.</title>
        <authorList>
            <person name="Callol A."/>
            <person name="Pajuelo D."/>
            <person name="Ebbesson L."/>
            <person name="Teles M."/>
            <person name="MacKenzie S."/>
            <person name="Amaro C."/>
        </authorList>
    </citation>
    <scope>NUCLEOTIDE SEQUENCE</scope>
</reference>
<keyword evidence="1" id="KW-1133">Transmembrane helix</keyword>
<sequence>MRISIAHFRVITQGTFRLFGSPAVVFVPVQLLSLLALHTVFGCRPFWRLRGGLGLLWLGLLPLFPHLTC</sequence>
<reference evidence="2" key="1">
    <citation type="submission" date="2014-11" db="EMBL/GenBank/DDBJ databases">
        <authorList>
            <person name="Amaro Gonzalez C."/>
        </authorList>
    </citation>
    <scope>NUCLEOTIDE SEQUENCE</scope>
</reference>
<dbReference type="AlphaFoldDB" id="A0A0E9X6V8"/>
<proteinExistence type="predicted"/>
<keyword evidence="1" id="KW-0472">Membrane</keyword>
<dbReference type="EMBL" id="GBXM01010376">
    <property type="protein sequence ID" value="JAH98201.1"/>
    <property type="molecule type" value="Transcribed_RNA"/>
</dbReference>
<evidence type="ECO:0000313" key="2">
    <source>
        <dbReference type="EMBL" id="JAH98201.1"/>
    </source>
</evidence>
<evidence type="ECO:0000256" key="1">
    <source>
        <dbReference type="SAM" id="Phobius"/>
    </source>
</evidence>